<keyword evidence="6" id="KW-0539">Nucleus</keyword>
<name>A0A1X9GPV2_ARTAN</name>
<protein>
    <submittedName>
        <fullName evidence="10">MYB1</fullName>
    </submittedName>
</protein>
<feature type="region of interest" description="Disordered" evidence="7">
    <location>
        <begin position="130"/>
        <end position="155"/>
    </location>
</feature>
<evidence type="ECO:0000256" key="7">
    <source>
        <dbReference type="SAM" id="MobiDB-lite"/>
    </source>
</evidence>
<evidence type="ECO:0000256" key="2">
    <source>
        <dbReference type="ARBA" id="ARBA00022737"/>
    </source>
</evidence>
<evidence type="ECO:0000313" key="10">
    <source>
        <dbReference type="EMBL" id="ALD84253.1"/>
    </source>
</evidence>
<keyword evidence="3" id="KW-0805">Transcription regulation</keyword>
<dbReference type="GO" id="GO:0003677">
    <property type="term" value="F:DNA binding"/>
    <property type="evidence" value="ECO:0007669"/>
    <property type="project" value="UniProtKB-KW"/>
</dbReference>
<dbReference type="EMBL" id="KP195024">
    <property type="protein sequence ID" value="ALD84253.1"/>
    <property type="molecule type" value="mRNA"/>
</dbReference>
<accession>A0A1X9GPV2</accession>
<dbReference type="PANTHER" id="PTHR47997">
    <property type="entry name" value="MYB DOMAIN PROTEIN 55"/>
    <property type="match status" value="1"/>
</dbReference>
<evidence type="ECO:0000256" key="1">
    <source>
        <dbReference type="ARBA" id="ARBA00004123"/>
    </source>
</evidence>
<dbReference type="InterPro" id="IPR051953">
    <property type="entry name" value="Plant_SW-associated_TFs"/>
</dbReference>
<evidence type="ECO:0000256" key="5">
    <source>
        <dbReference type="ARBA" id="ARBA00023163"/>
    </source>
</evidence>
<evidence type="ECO:0000259" key="9">
    <source>
        <dbReference type="PROSITE" id="PS51294"/>
    </source>
</evidence>
<feature type="domain" description="Myb-like" evidence="8">
    <location>
        <begin position="74"/>
        <end position="124"/>
    </location>
</feature>
<evidence type="ECO:0000256" key="3">
    <source>
        <dbReference type="ARBA" id="ARBA00023015"/>
    </source>
</evidence>
<dbReference type="CDD" id="cd00167">
    <property type="entry name" value="SANT"/>
    <property type="match status" value="2"/>
</dbReference>
<evidence type="ECO:0000259" key="8">
    <source>
        <dbReference type="PROSITE" id="PS50090"/>
    </source>
</evidence>
<dbReference type="InterPro" id="IPR017930">
    <property type="entry name" value="Myb_dom"/>
</dbReference>
<dbReference type="AlphaFoldDB" id="A0A1X9GPV2"/>
<dbReference type="PROSITE" id="PS51294">
    <property type="entry name" value="HTH_MYB"/>
    <property type="match status" value="2"/>
</dbReference>
<dbReference type="InterPro" id="IPR009057">
    <property type="entry name" value="Homeodomain-like_sf"/>
</dbReference>
<keyword evidence="4" id="KW-0238">DNA-binding</keyword>
<dbReference type="PANTHER" id="PTHR47997:SF85">
    <property type="entry name" value="MYB FAMILY PROTEIN"/>
    <property type="match status" value="1"/>
</dbReference>
<dbReference type="Pfam" id="PF00249">
    <property type="entry name" value="Myb_DNA-binding"/>
    <property type="match status" value="2"/>
</dbReference>
<dbReference type="PROSITE" id="PS50090">
    <property type="entry name" value="MYB_LIKE"/>
    <property type="match status" value="2"/>
</dbReference>
<evidence type="ECO:0000256" key="4">
    <source>
        <dbReference type="ARBA" id="ARBA00023125"/>
    </source>
</evidence>
<keyword evidence="5" id="KW-0804">Transcription</keyword>
<comment type="subcellular location">
    <subcellularLocation>
        <location evidence="1">Nucleus</location>
    </subcellularLocation>
</comment>
<evidence type="ECO:0000256" key="6">
    <source>
        <dbReference type="ARBA" id="ARBA00023242"/>
    </source>
</evidence>
<dbReference type="FunFam" id="1.10.10.60:FF:000001">
    <property type="entry name" value="MYB-related transcription factor"/>
    <property type="match status" value="1"/>
</dbReference>
<reference evidence="10" key="1">
    <citation type="submission" date="2014-11" db="EMBL/GenBank/DDBJ databases">
        <authorList>
            <person name="Zhu J."/>
            <person name="Qi W."/>
            <person name="Song R."/>
        </authorList>
    </citation>
    <scope>NUCLEOTIDE SEQUENCE</scope>
</reference>
<organism evidence="10">
    <name type="scientific">Artemisia annua</name>
    <name type="common">Sweet wormwood</name>
    <dbReference type="NCBI Taxonomy" id="35608"/>
    <lineage>
        <taxon>Eukaryota</taxon>
        <taxon>Viridiplantae</taxon>
        <taxon>Streptophyta</taxon>
        <taxon>Embryophyta</taxon>
        <taxon>Tracheophyta</taxon>
        <taxon>Spermatophyta</taxon>
        <taxon>Magnoliopsida</taxon>
        <taxon>eudicotyledons</taxon>
        <taxon>Gunneridae</taxon>
        <taxon>Pentapetalae</taxon>
        <taxon>asterids</taxon>
        <taxon>campanulids</taxon>
        <taxon>Asterales</taxon>
        <taxon>Asteraceae</taxon>
        <taxon>Asteroideae</taxon>
        <taxon>Anthemideae</taxon>
        <taxon>Artemisiinae</taxon>
        <taxon>Artemisia</taxon>
    </lineage>
</organism>
<dbReference type="SUPFAM" id="SSF46689">
    <property type="entry name" value="Homeodomain-like"/>
    <property type="match status" value="1"/>
</dbReference>
<dbReference type="GO" id="GO:0005634">
    <property type="term" value="C:nucleus"/>
    <property type="evidence" value="ECO:0007669"/>
    <property type="project" value="UniProtKB-SubCell"/>
</dbReference>
<feature type="domain" description="HTH myb-type" evidence="9">
    <location>
        <begin position="21"/>
        <end position="73"/>
    </location>
</feature>
<keyword evidence="2" id="KW-0677">Repeat</keyword>
<feature type="domain" description="Myb-like" evidence="8">
    <location>
        <begin position="21"/>
        <end position="73"/>
    </location>
</feature>
<dbReference type="SMART" id="SM00717">
    <property type="entry name" value="SANT"/>
    <property type="match status" value="2"/>
</dbReference>
<dbReference type="InterPro" id="IPR001005">
    <property type="entry name" value="SANT/Myb"/>
</dbReference>
<feature type="compositionally biased region" description="Polar residues" evidence="7">
    <location>
        <begin position="133"/>
        <end position="142"/>
    </location>
</feature>
<sequence length="297" mass="33657">MRKRGFQKKKKGMGRAPCCVKGEVKKGAWTPEEDKLLVDYITKNGHGTWRSFPELAGLRRCGKSCRLRWTNYLRPDIKRGAFSSEEEETIFNLHSLHGNKWAAIASQLPGRTDNEIKNFWNSHLRKRIPIKNGTLQTNPPSKSTEKKSTLPPTHQVADLEDAREEEMPEAMDHALSSPATVISDSDNFLNDWGSSDGETFQKHMDFEKVQCEIPTPRAIKFESDSYTVHTGPHIPVTSTSESCNQGVKEHIRLKEEPEEITHAAEPQSSYEAENDASDITLDLLLDFPNDGEYLEYV</sequence>
<feature type="domain" description="HTH myb-type" evidence="9">
    <location>
        <begin position="74"/>
        <end position="128"/>
    </location>
</feature>
<proteinExistence type="evidence at transcript level"/>
<dbReference type="Gene3D" id="1.10.10.60">
    <property type="entry name" value="Homeodomain-like"/>
    <property type="match status" value="2"/>
</dbReference>
<dbReference type="SMR" id="A0A1X9GPV2"/>